<organism evidence="8 9">
    <name type="scientific">Cyclotella cryptica</name>
    <dbReference type="NCBI Taxonomy" id="29204"/>
    <lineage>
        <taxon>Eukaryota</taxon>
        <taxon>Sar</taxon>
        <taxon>Stramenopiles</taxon>
        <taxon>Ochrophyta</taxon>
        <taxon>Bacillariophyta</taxon>
        <taxon>Coscinodiscophyceae</taxon>
        <taxon>Thalassiosirophycidae</taxon>
        <taxon>Stephanodiscales</taxon>
        <taxon>Stephanodiscaceae</taxon>
        <taxon>Cyclotella</taxon>
    </lineage>
</organism>
<evidence type="ECO:0000256" key="5">
    <source>
        <dbReference type="SAM" id="MobiDB-lite"/>
    </source>
</evidence>
<feature type="compositionally biased region" description="Polar residues" evidence="5">
    <location>
        <begin position="128"/>
        <end position="149"/>
    </location>
</feature>
<evidence type="ECO:0000256" key="1">
    <source>
        <dbReference type="ARBA" id="ARBA00022741"/>
    </source>
</evidence>
<comment type="caution">
    <text evidence="8">The sequence shown here is derived from an EMBL/GenBank/DDBJ whole genome shotgun (WGS) entry which is preliminary data.</text>
</comment>
<evidence type="ECO:0000313" key="9">
    <source>
        <dbReference type="Proteomes" id="UP001516023"/>
    </source>
</evidence>
<feature type="region of interest" description="Disordered" evidence="5">
    <location>
        <begin position="124"/>
        <end position="153"/>
    </location>
</feature>
<sequence length="828" mass="90481">MFSVFSDTQENNTRTTTNYGNYGIDVINATMLRQFLPVLLLTISILARHHILCSNAFSIGISRQSTSTASTVVIHRTSCRLHLSSKATTSWEKLTVPELKSQLKEWRLPISGTKAELVRRLTEHESLSKTISKPDQNPSKNTKVNNGSIFTPPKDEVEVQSMEKEVNDTIRMLEGLKLSGASSRKHNLQSQFSTTPKSGLSHKQQQQLEMMTSLQESLKYQQSLLDEKTIHQTKTDYLSPEEQARAELLQHHMERLRLRPANDLKEELTSLRLPNKGRKPDLVSRLAEYYVTQEIENNEAELTLPSVPSQPLAALTHESNEAVVSFAGIPRLSAAAASALCQAFGNGDGSSSVKSPKPTPIQSLAIPKLFYPPQPSAILHAPTGSGKTLTYLLPITESLWREVNDDEVDPNQVENGIALILLPTRELAAQVAGVATVLAPRGMVRFVPHPMDLVKKGNVDAGSDFAYYEEYDDEADGFQNSGPMYSPRILVGSAKSISISLFGDGKMPGTPTRKPDGKRLLGSVRWLVLDEVDRLLNVKKTRTEKANKRHEKPAALLAAAVARLTMGRVQVIAASATVGRPLRRELSRVLGLHSSECPETLRGEEDTARLEAKLQSSKDDKHVGRAVKIPDTVKNYVLPVDGSTAGSLITSAAFSCKSMLNLSGGEESDKKILVVLTRNCDIKVHNALGALRHFGIQPEPQSLLDALEADGTDRLVEVHRRVSGVVGVGGSRQHTTNHAKGYILVTHEDNVRGLHLDGLDAVIVVGRPGSPDEYTHIAGRTGRAGKQGSVLNIVSYEQAAALASWNKMLGVDFLPLDESEVAGILDGY</sequence>
<evidence type="ECO:0000256" key="3">
    <source>
        <dbReference type="ARBA" id="ARBA00022840"/>
    </source>
</evidence>
<comment type="domain">
    <text evidence="4">The Q motif is unique to and characteristic of the DEAD box family of RNA helicases and controls ATP binding and hydrolysis.</text>
</comment>
<dbReference type="GO" id="GO:0016787">
    <property type="term" value="F:hydrolase activity"/>
    <property type="evidence" value="ECO:0007669"/>
    <property type="project" value="UniProtKB-KW"/>
</dbReference>
<evidence type="ECO:0000256" key="4">
    <source>
        <dbReference type="RuleBase" id="RU365068"/>
    </source>
</evidence>
<accession>A0ABD3PMW3</accession>
<dbReference type="InterPro" id="IPR003034">
    <property type="entry name" value="SAP_dom"/>
</dbReference>
<dbReference type="AlphaFoldDB" id="A0ABD3PMW3"/>
<comment type="similarity">
    <text evidence="4">Belongs to the DEAD box helicase family.</text>
</comment>
<dbReference type="Proteomes" id="UP001516023">
    <property type="component" value="Unassembled WGS sequence"/>
</dbReference>
<dbReference type="InterPro" id="IPR036361">
    <property type="entry name" value="SAP_dom_sf"/>
</dbReference>
<dbReference type="InterPro" id="IPR014001">
    <property type="entry name" value="Helicase_ATP-bd"/>
</dbReference>
<dbReference type="InterPro" id="IPR027417">
    <property type="entry name" value="P-loop_NTPase"/>
</dbReference>
<dbReference type="Gene3D" id="3.40.50.300">
    <property type="entry name" value="P-loop containing nucleotide triphosphate hydrolases"/>
    <property type="match status" value="2"/>
</dbReference>
<keyword evidence="1 4" id="KW-0547">Nucleotide-binding</keyword>
<proteinExistence type="inferred from homology"/>
<dbReference type="Gene3D" id="1.10.720.30">
    <property type="entry name" value="SAP domain"/>
    <property type="match status" value="2"/>
</dbReference>
<dbReference type="GO" id="GO:0003723">
    <property type="term" value="F:RNA binding"/>
    <property type="evidence" value="ECO:0007669"/>
    <property type="project" value="UniProtKB-UniRule"/>
</dbReference>
<dbReference type="EMBL" id="JABMIG020000153">
    <property type="protein sequence ID" value="KAL3788686.1"/>
    <property type="molecule type" value="Genomic_DNA"/>
</dbReference>
<keyword evidence="3 4" id="KW-0067">ATP-binding</keyword>
<dbReference type="PROSITE" id="PS51192">
    <property type="entry name" value="HELICASE_ATP_BIND_1"/>
    <property type="match status" value="1"/>
</dbReference>
<comment type="catalytic activity">
    <reaction evidence="4">
        <text>ATP + H2O = ADP + phosphate + H(+)</text>
        <dbReference type="Rhea" id="RHEA:13065"/>
        <dbReference type="ChEBI" id="CHEBI:15377"/>
        <dbReference type="ChEBI" id="CHEBI:15378"/>
        <dbReference type="ChEBI" id="CHEBI:30616"/>
        <dbReference type="ChEBI" id="CHEBI:43474"/>
        <dbReference type="ChEBI" id="CHEBI:456216"/>
        <dbReference type="EC" id="3.6.4.13"/>
    </reaction>
</comment>
<dbReference type="SMART" id="SM00487">
    <property type="entry name" value="DEXDc"/>
    <property type="match status" value="1"/>
</dbReference>
<dbReference type="PROSITE" id="PS50800">
    <property type="entry name" value="SAP"/>
    <property type="match status" value="1"/>
</dbReference>
<evidence type="ECO:0000256" key="2">
    <source>
        <dbReference type="ARBA" id="ARBA00022801"/>
    </source>
</evidence>
<keyword evidence="4" id="KW-0694">RNA-binding</keyword>
<dbReference type="SUPFAM" id="SSF68906">
    <property type="entry name" value="SAP domain"/>
    <property type="match status" value="1"/>
</dbReference>
<protein>
    <recommendedName>
        <fullName evidence="4">ATP-dependent RNA helicase</fullName>
        <ecNumber evidence="4">3.6.4.13</ecNumber>
    </recommendedName>
</protein>
<keyword evidence="2 4" id="KW-0378">Hydrolase</keyword>
<reference evidence="8 9" key="1">
    <citation type="journal article" date="2020" name="G3 (Bethesda)">
        <title>Improved Reference Genome for Cyclotella cryptica CCMP332, a Model for Cell Wall Morphogenesis, Salinity Adaptation, and Lipid Production in Diatoms (Bacillariophyta).</title>
        <authorList>
            <person name="Roberts W.R."/>
            <person name="Downey K.M."/>
            <person name="Ruck E.C."/>
            <person name="Traller J.C."/>
            <person name="Alverson A.J."/>
        </authorList>
    </citation>
    <scope>NUCLEOTIDE SEQUENCE [LARGE SCALE GENOMIC DNA]</scope>
    <source>
        <strain evidence="8 9">CCMP332</strain>
    </source>
</reference>
<dbReference type="GO" id="GO:0005524">
    <property type="term" value="F:ATP binding"/>
    <property type="evidence" value="ECO:0007669"/>
    <property type="project" value="UniProtKB-UniRule"/>
</dbReference>
<dbReference type="InterPro" id="IPR011545">
    <property type="entry name" value="DEAD/DEAH_box_helicase_dom"/>
</dbReference>
<feature type="domain" description="SAP" evidence="6">
    <location>
        <begin position="91"/>
        <end position="125"/>
    </location>
</feature>
<dbReference type="EC" id="3.6.4.13" evidence="4"/>
<name>A0ABD3PMW3_9STRA</name>
<comment type="function">
    <text evidence="4">RNA helicase.</text>
</comment>
<gene>
    <name evidence="8" type="ORF">HJC23_001885</name>
</gene>
<dbReference type="SUPFAM" id="SSF52540">
    <property type="entry name" value="P-loop containing nucleoside triphosphate hydrolases"/>
    <property type="match status" value="1"/>
</dbReference>
<keyword evidence="9" id="KW-1185">Reference proteome</keyword>
<dbReference type="PANTHER" id="PTHR24031">
    <property type="entry name" value="RNA HELICASE"/>
    <property type="match status" value="1"/>
</dbReference>
<keyword evidence="4" id="KW-0347">Helicase</keyword>
<dbReference type="Pfam" id="PF02037">
    <property type="entry name" value="SAP"/>
    <property type="match status" value="2"/>
</dbReference>
<dbReference type="Pfam" id="PF00270">
    <property type="entry name" value="DEAD"/>
    <property type="match status" value="1"/>
</dbReference>
<dbReference type="GO" id="GO:0003724">
    <property type="term" value="F:RNA helicase activity"/>
    <property type="evidence" value="ECO:0007669"/>
    <property type="project" value="UniProtKB-EC"/>
</dbReference>
<dbReference type="SMART" id="SM00513">
    <property type="entry name" value="SAP"/>
    <property type="match status" value="2"/>
</dbReference>
<feature type="domain" description="Helicase ATP-binding" evidence="7">
    <location>
        <begin position="368"/>
        <end position="596"/>
    </location>
</feature>
<evidence type="ECO:0000313" key="8">
    <source>
        <dbReference type="EMBL" id="KAL3788686.1"/>
    </source>
</evidence>
<evidence type="ECO:0000259" key="7">
    <source>
        <dbReference type="PROSITE" id="PS51192"/>
    </source>
</evidence>
<evidence type="ECO:0000259" key="6">
    <source>
        <dbReference type="PROSITE" id="PS50800"/>
    </source>
</evidence>